<sequence>MKIKKRLNPKILNAIILGCCGIALIASALYYSNQNLKVEIELFSANDTHEIYRYDELTIRLKNLESFTINPIFFINNGVDKKSWDIVTGPKSLKSGEEAIYVLRAPDADVAIEANKSFYIEVRDLSTGFSSFSQHYKLSSLRFPGIQNPSFYYWTYDPTKNIHKPFAWDATWWKIEKGEVAVLEKKENAVYLAVSNLTRKSGSWLMSGVQQAVDFPKKLRIVVKPMFSTPISKYPPYAAGIELADGNKRVWIVFTNETDEPILLKRYGELTYALYFVPTKIGKWNNITVNVESIYKEMGWNLPPKILVKREGNLLKIREVNLLAFVACYPGSECKKFEVYYKLIKCEERL</sequence>
<feature type="transmembrane region" description="Helical" evidence="1">
    <location>
        <begin position="12"/>
        <end position="31"/>
    </location>
</feature>
<dbReference type="HOGENOM" id="CLU_791343_0_0_2"/>
<evidence type="ECO:0000313" key="3">
    <source>
        <dbReference type="Proteomes" id="UP000009227"/>
    </source>
</evidence>
<name>F6BBC8_METIK</name>
<dbReference type="Proteomes" id="UP000009227">
    <property type="component" value="Chromosome"/>
</dbReference>
<organism evidence="3">
    <name type="scientific">Methanotorris igneus (strain DSM 5666 / JCM 11834 / Kol 5)</name>
    <dbReference type="NCBI Taxonomy" id="880724"/>
    <lineage>
        <taxon>Archaea</taxon>
        <taxon>Methanobacteriati</taxon>
        <taxon>Methanobacteriota</taxon>
        <taxon>Methanomada group</taxon>
        <taxon>Methanococci</taxon>
        <taxon>Methanococcales</taxon>
        <taxon>Methanocaldococcaceae</taxon>
        <taxon>Methanotorris</taxon>
    </lineage>
</organism>
<evidence type="ECO:0000313" key="2">
    <source>
        <dbReference type="EMBL" id="AEF97135.1"/>
    </source>
</evidence>
<evidence type="ECO:0000256" key="1">
    <source>
        <dbReference type="SAM" id="Phobius"/>
    </source>
</evidence>
<dbReference type="STRING" id="880724.Metig_1602"/>
<dbReference type="RefSeq" id="WP_013799728.1">
    <property type="nucleotide sequence ID" value="NC_015562.1"/>
</dbReference>
<keyword evidence="1" id="KW-0472">Membrane</keyword>
<protein>
    <submittedName>
        <fullName evidence="2">Uncharacterized protein</fullName>
    </submittedName>
</protein>
<proteinExistence type="predicted"/>
<dbReference type="OrthoDB" id="386266at2157"/>
<dbReference type="AlphaFoldDB" id="F6BBC8"/>
<dbReference type="KEGG" id="mig:Metig_1602"/>
<reference evidence="2 3" key="1">
    <citation type="submission" date="2011-05" db="EMBL/GenBank/DDBJ databases">
        <title>Complete sequence of Methanotorris igneus Kol 5.</title>
        <authorList>
            <consortium name="US DOE Joint Genome Institute"/>
            <person name="Lucas S."/>
            <person name="Han J."/>
            <person name="Lapidus A."/>
            <person name="Cheng J.-F."/>
            <person name="Goodwin L."/>
            <person name="Pitluck S."/>
            <person name="Peters L."/>
            <person name="Mikhailova N."/>
            <person name="Chertkov O."/>
            <person name="Han C."/>
            <person name="Tapia R."/>
            <person name="Land M."/>
            <person name="Hauser L."/>
            <person name="Kyrpides N."/>
            <person name="Ivanova N."/>
            <person name="Pagani I."/>
            <person name="Sieprawska-Lupa M."/>
            <person name="Whitman W."/>
            <person name="Woyke T."/>
        </authorList>
    </citation>
    <scope>NUCLEOTIDE SEQUENCE [LARGE SCALE GENOMIC DNA]</scope>
    <source>
        <strain evidence="3">DSM 5666 / JCM 11834 / Kol 5</strain>
    </source>
</reference>
<accession>F6BBC8</accession>
<dbReference type="EMBL" id="CP002737">
    <property type="protein sequence ID" value="AEF97135.1"/>
    <property type="molecule type" value="Genomic_DNA"/>
</dbReference>
<gene>
    <name evidence="2" type="ordered locus">Metig_1602</name>
</gene>
<keyword evidence="1" id="KW-1133">Transmembrane helix</keyword>
<keyword evidence="1" id="KW-0812">Transmembrane</keyword>
<keyword evidence="3" id="KW-1185">Reference proteome</keyword>
<dbReference type="GeneID" id="10644475"/>